<comment type="caution">
    <text evidence="2">The sequence shown here is derived from an EMBL/GenBank/DDBJ whole genome shotgun (WGS) entry which is preliminary data.</text>
</comment>
<dbReference type="AlphaFoldDB" id="A0A7Y7QGI6"/>
<feature type="transmembrane region" description="Helical" evidence="1">
    <location>
        <begin position="5"/>
        <end position="23"/>
    </location>
</feature>
<feature type="transmembrane region" description="Helical" evidence="1">
    <location>
        <begin position="29"/>
        <end position="53"/>
    </location>
</feature>
<evidence type="ECO:0000256" key="1">
    <source>
        <dbReference type="SAM" id="Phobius"/>
    </source>
</evidence>
<keyword evidence="1" id="KW-1133">Transmembrane helix</keyword>
<accession>A0A7Y7QGI6</accession>
<keyword evidence="1" id="KW-0472">Membrane</keyword>
<sequence length="59" mass="6270">MLKLWIIELATFLAALFLGLLYAQIGSGAILAITVIFGLGSFCILIVIAYKLISAALRG</sequence>
<reference evidence="2 3" key="1">
    <citation type="submission" date="2020-06" db="EMBL/GenBank/DDBJ databases">
        <title>Lactobacillus rhamnosus QC,genome.</title>
        <authorList>
            <person name="Yi H."/>
            <person name="Jin M."/>
        </authorList>
    </citation>
    <scope>NUCLEOTIDE SEQUENCE [LARGE SCALE GENOMIC DNA]</scope>
    <source>
        <strain evidence="2 3">QC</strain>
    </source>
</reference>
<dbReference type="RefSeq" id="WP_070551165.1">
    <property type="nucleotide sequence ID" value="NZ_CP172126.1"/>
</dbReference>
<evidence type="ECO:0000313" key="2">
    <source>
        <dbReference type="EMBL" id="NVO88792.1"/>
    </source>
</evidence>
<organism evidence="2 3">
    <name type="scientific">Lacticaseibacillus rhamnosus</name>
    <name type="common">Lactobacillus rhamnosus</name>
    <dbReference type="NCBI Taxonomy" id="47715"/>
    <lineage>
        <taxon>Bacteria</taxon>
        <taxon>Bacillati</taxon>
        <taxon>Bacillota</taxon>
        <taxon>Bacilli</taxon>
        <taxon>Lactobacillales</taxon>
        <taxon>Lactobacillaceae</taxon>
        <taxon>Lacticaseibacillus</taxon>
    </lineage>
</organism>
<gene>
    <name evidence="2" type="ORF">HWN39_09780</name>
</gene>
<dbReference type="EMBL" id="JABXWP010000014">
    <property type="protein sequence ID" value="NVO88792.1"/>
    <property type="molecule type" value="Genomic_DNA"/>
</dbReference>
<evidence type="ECO:0000313" key="3">
    <source>
        <dbReference type="Proteomes" id="UP000542889"/>
    </source>
</evidence>
<protein>
    <recommendedName>
        <fullName evidence="4">DUF1056 family protein</fullName>
    </recommendedName>
</protein>
<dbReference type="Proteomes" id="UP000542889">
    <property type="component" value="Unassembled WGS sequence"/>
</dbReference>
<keyword evidence="1" id="KW-0812">Transmembrane</keyword>
<name>A0A7Y7QGI6_LACRH</name>
<proteinExistence type="predicted"/>
<evidence type="ECO:0008006" key="4">
    <source>
        <dbReference type="Google" id="ProtNLM"/>
    </source>
</evidence>